<keyword evidence="1" id="KW-0472">Membrane</keyword>
<protein>
    <submittedName>
        <fullName evidence="2">DUF3054 domain-containing protein</fullName>
    </submittedName>
</protein>
<dbReference type="InterPro" id="IPR021414">
    <property type="entry name" value="DUF3054"/>
</dbReference>
<dbReference type="Pfam" id="PF11255">
    <property type="entry name" value="DUF3054"/>
    <property type="match status" value="1"/>
</dbReference>
<comment type="caution">
    <text evidence="2">The sequence shown here is derived from an EMBL/GenBank/DDBJ whole genome shotgun (WGS) entry which is preliminary data.</text>
</comment>
<evidence type="ECO:0000256" key="1">
    <source>
        <dbReference type="SAM" id="Phobius"/>
    </source>
</evidence>
<keyword evidence="3" id="KW-1185">Reference proteome</keyword>
<dbReference type="EMBL" id="QYAC01000001">
    <property type="protein sequence ID" value="MBL3678212.1"/>
    <property type="molecule type" value="Genomic_DNA"/>
</dbReference>
<accession>A0ABS1SDR4</accession>
<evidence type="ECO:0000313" key="3">
    <source>
        <dbReference type="Proteomes" id="UP001645859"/>
    </source>
</evidence>
<gene>
    <name evidence="2" type="ORF">D3230_02680</name>
</gene>
<feature type="transmembrane region" description="Helical" evidence="1">
    <location>
        <begin position="43"/>
        <end position="63"/>
    </location>
</feature>
<keyword evidence="1" id="KW-1133">Transmembrane helix</keyword>
<sequence length="133" mass="13950">MNGDARSRTPALVPVLAFVGDAALVILFAALGRGSHAREATLLGLVDTAWPFLAALAVSWVVARAWRRPAALLGTGLPVWLGTVVLGLGLRWVSGGGMAPAFMLVTLLTLGLFLLGWRGIAALAMRLRRPRGA</sequence>
<dbReference type="RefSeq" id="WP_202343439.1">
    <property type="nucleotide sequence ID" value="NZ_BAAAPI010000001.1"/>
</dbReference>
<name>A0ABS1SDR4_9MICO</name>
<dbReference type="Proteomes" id="UP001645859">
    <property type="component" value="Unassembled WGS sequence"/>
</dbReference>
<proteinExistence type="predicted"/>
<organism evidence="2 3">
    <name type="scientific">Leucobacter chromiireducens subsp. solipictus</name>
    <dbReference type="NCBI Taxonomy" id="398235"/>
    <lineage>
        <taxon>Bacteria</taxon>
        <taxon>Bacillati</taxon>
        <taxon>Actinomycetota</taxon>
        <taxon>Actinomycetes</taxon>
        <taxon>Micrococcales</taxon>
        <taxon>Microbacteriaceae</taxon>
        <taxon>Leucobacter</taxon>
    </lineage>
</organism>
<feature type="transmembrane region" description="Helical" evidence="1">
    <location>
        <begin position="70"/>
        <end position="93"/>
    </location>
</feature>
<feature type="transmembrane region" description="Helical" evidence="1">
    <location>
        <begin position="12"/>
        <end position="31"/>
    </location>
</feature>
<keyword evidence="1" id="KW-0812">Transmembrane</keyword>
<reference evidence="2 3" key="1">
    <citation type="submission" date="2018-09" db="EMBL/GenBank/DDBJ databases">
        <title>Comparative genomics of Leucobacter spp.</title>
        <authorList>
            <person name="Reis A.C."/>
            <person name="Kolvenbach B.A."/>
            <person name="Corvini P.F.X."/>
            <person name="Nunes O.C."/>
        </authorList>
    </citation>
    <scope>NUCLEOTIDE SEQUENCE [LARGE SCALE GENOMIC DNA]</scope>
    <source>
        <strain evidence="2 3">TAN 31504</strain>
    </source>
</reference>
<feature type="transmembrane region" description="Helical" evidence="1">
    <location>
        <begin position="99"/>
        <end position="121"/>
    </location>
</feature>
<evidence type="ECO:0000313" key="2">
    <source>
        <dbReference type="EMBL" id="MBL3678212.1"/>
    </source>
</evidence>